<evidence type="ECO:0000259" key="2">
    <source>
        <dbReference type="Pfam" id="PF00044"/>
    </source>
</evidence>
<dbReference type="InterPro" id="IPR036291">
    <property type="entry name" value="NAD(P)-bd_dom_sf"/>
</dbReference>
<accession>A0ABP0MWA1</accession>
<keyword evidence="1" id="KW-0812">Transmembrane</keyword>
<protein>
    <recommendedName>
        <fullName evidence="2">Glyceraldehyde 3-phosphate dehydrogenase NAD(P) binding domain-containing protein</fullName>
    </recommendedName>
</protein>
<keyword evidence="1" id="KW-0472">Membrane</keyword>
<organism evidence="3 4">
    <name type="scientific">Durusdinium trenchii</name>
    <dbReference type="NCBI Taxonomy" id="1381693"/>
    <lineage>
        <taxon>Eukaryota</taxon>
        <taxon>Sar</taxon>
        <taxon>Alveolata</taxon>
        <taxon>Dinophyceae</taxon>
        <taxon>Suessiales</taxon>
        <taxon>Symbiodiniaceae</taxon>
        <taxon>Durusdinium</taxon>
    </lineage>
</organism>
<feature type="domain" description="Glyceraldehyde 3-phosphate dehydrogenase NAD(P) binding" evidence="2">
    <location>
        <begin position="86"/>
        <end position="129"/>
    </location>
</feature>
<keyword evidence="4" id="KW-1185">Reference proteome</keyword>
<dbReference type="SUPFAM" id="SSF51735">
    <property type="entry name" value="NAD(P)-binding Rossmann-fold domains"/>
    <property type="match status" value="1"/>
</dbReference>
<feature type="transmembrane region" description="Helical" evidence="1">
    <location>
        <begin position="50"/>
        <end position="72"/>
    </location>
</feature>
<evidence type="ECO:0000256" key="1">
    <source>
        <dbReference type="SAM" id="Phobius"/>
    </source>
</evidence>
<evidence type="ECO:0000313" key="3">
    <source>
        <dbReference type="EMBL" id="CAK9055596.1"/>
    </source>
</evidence>
<dbReference type="InterPro" id="IPR020828">
    <property type="entry name" value="GlycerAld_3-P_DH_NAD(P)-bd"/>
</dbReference>
<gene>
    <name evidence="3" type="ORF">CCMP2556_LOCUS27642</name>
</gene>
<dbReference type="Gene3D" id="3.40.50.720">
    <property type="entry name" value="NAD(P)-binding Rossmann-like Domain"/>
    <property type="match status" value="1"/>
</dbReference>
<sequence length="151" mass="15483">MPSVAENMALIVGGAVAGTALTSAFVAPGPVAEPKTNLRAAGYAKTSQSSQSMGAMAGVGAVAGLVAAGAVGKRAGRNRTSMQAVGVGINGFGRIGRQVARIAMKDPEVELKLINASYDSDYLAYMMKYAPCFLLESFCAFLAKMPSDKSL</sequence>
<reference evidence="3 4" key="1">
    <citation type="submission" date="2024-02" db="EMBL/GenBank/DDBJ databases">
        <authorList>
            <person name="Chen Y."/>
            <person name="Shah S."/>
            <person name="Dougan E. K."/>
            <person name="Thang M."/>
            <person name="Chan C."/>
        </authorList>
    </citation>
    <scope>NUCLEOTIDE SEQUENCE [LARGE SCALE GENOMIC DNA]</scope>
</reference>
<evidence type="ECO:0000313" key="4">
    <source>
        <dbReference type="Proteomes" id="UP001642484"/>
    </source>
</evidence>
<comment type="caution">
    <text evidence="3">The sequence shown here is derived from an EMBL/GenBank/DDBJ whole genome shotgun (WGS) entry which is preliminary data.</text>
</comment>
<name>A0ABP0MWA1_9DINO</name>
<dbReference type="Pfam" id="PF00044">
    <property type="entry name" value="Gp_dh_N"/>
    <property type="match status" value="1"/>
</dbReference>
<keyword evidence="1" id="KW-1133">Transmembrane helix</keyword>
<dbReference type="Proteomes" id="UP001642484">
    <property type="component" value="Unassembled WGS sequence"/>
</dbReference>
<dbReference type="EMBL" id="CAXAMN010020046">
    <property type="protein sequence ID" value="CAK9055596.1"/>
    <property type="molecule type" value="Genomic_DNA"/>
</dbReference>
<proteinExistence type="predicted"/>